<sequence length="266" mass="30996">MNKNEVVVLVPHYNDTSGLIISLQSIDASENVDVLVVDDGSCYNKIDEEELKDHFKANGKMIFLYQEKNKGIEHALNLGLEYILKCDYRFVARLDSGDKCLSKRFNIQSKYLKNNPKIKLVGSNVIVNDTKGNLLYKIILPTDSLLIKNRMYITSTIIHPTIMFDKEIIKEVGFYPINYKAAEDYAFYFKILKKYDFSNINEFLLEKELSPNSISVQKRKLQAYNRLKVILDNFYFGYYPIFGLIRNFILLIVPNKILIFIKRVMK</sequence>
<keyword evidence="1" id="KW-1133">Transmembrane helix</keyword>
<feature type="transmembrane region" description="Helical" evidence="1">
    <location>
        <begin position="236"/>
        <end position="261"/>
    </location>
</feature>
<dbReference type="PANTHER" id="PTHR22916:SF3">
    <property type="entry name" value="UDP-GLCNAC:BETAGAL BETA-1,3-N-ACETYLGLUCOSAMINYLTRANSFERASE-LIKE PROTEIN 1"/>
    <property type="match status" value="1"/>
</dbReference>
<dbReference type="OrthoDB" id="9815829at2"/>
<name>A0A1M7ZUY0_9FLAO</name>
<dbReference type="Gene3D" id="3.90.550.10">
    <property type="entry name" value="Spore Coat Polysaccharide Biosynthesis Protein SpsA, Chain A"/>
    <property type="match status" value="1"/>
</dbReference>
<dbReference type="STRING" id="416016.SAMN05443547_0769"/>
<dbReference type="Pfam" id="PF00535">
    <property type="entry name" value="Glycos_transf_2"/>
    <property type="match status" value="1"/>
</dbReference>
<keyword evidence="4" id="KW-1185">Reference proteome</keyword>
<keyword evidence="3" id="KW-0808">Transferase</keyword>
<dbReference type="SUPFAM" id="SSF53448">
    <property type="entry name" value="Nucleotide-diphospho-sugar transferases"/>
    <property type="match status" value="1"/>
</dbReference>
<protein>
    <submittedName>
        <fullName evidence="3">Glycosyl transferase family 2</fullName>
    </submittedName>
</protein>
<gene>
    <name evidence="3" type="ORF">SAMN05443547_0769</name>
</gene>
<evidence type="ECO:0000259" key="2">
    <source>
        <dbReference type="Pfam" id="PF00535"/>
    </source>
</evidence>
<dbReference type="RefSeq" id="WP_073581565.1">
    <property type="nucleotide sequence ID" value="NZ_FRYK01000001.1"/>
</dbReference>
<dbReference type="GO" id="GO:0016758">
    <property type="term" value="F:hexosyltransferase activity"/>
    <property type="evidence" value="ECO:0007669"/>
    <property type="project" value="UniProtKB-ARBA"/>
</dbReference>
<dbReference type="AlphaFoldDB" id="A0A1M7ZUY0"/>
<evidence type="ECO:0000313" key="4">
    <source>
        <dbReference type="Proteomes" id="UP000184611"/>
    </source>
</evidence>
<evidence type="ECO:0000313" key="3">
    <source>
        <dbReference type="EMBL" id="SHO72437.1"/>
    </source>
</evidence>
<proteinExistence type="predicted"/>
<keyword evidence="1" id="KW-0812">Transmembrane</keyword>
<organism evidence="3 4">
    <name type="scientific">Flavobacterium cucumis</name>
    <dbReference type="NCBI Taxonomy" id="416016"/>
    <lineage>
        <taxon>Bacteria</taxon>
        <taxon>Pseudomonadati</taxon>
        <taxon>Bacteroidota</taxon>
        <taxon>Flavobacteriia</taxon>
        <taxon>Flavobacteriales</taxon>
        <taxon>Flavobacteriaceae</taxon>
        <taxon>Flavobacterium</taxon>
    </lineage>
</organism>
<dbReference type="InterPro" id="IPR029044">
    <property type="entry name" value="Nucleotide-diphossugar_trans"/>
</dbReference>
<feature type="domain" description="Glycosyltransferase 2-like" evidence="2">
    <location>
        <begin position="8"/>
        <end position="172"/>
    </location>
</feature>
<keyword evidence="1" id="KW-0472">Membrane</keyword>
<dbReference type="PANTHER" id="PTHR22916">
    <property type="entry name" value="GLYCOSYLTRANSFERASE"/>
    <property type="match status" value="1"/>
</dbReference>
<dbReference type="Proteomes" id="UP000184611">
    <property type="component" value="Unassembled WGS sequence"/>
</dbReference>
<reference evidence="4" key="1">
    <citation type="submission" date="2016-12" db="EMBL/GenBank/DDBJ databases">
        <authorList>
            <person name="Varghese N."/>
            <person name="Submissions S."/>
        </authorList>
    </citation>
    <scope>NUCLEOTIDE SEQUENCE [LARGE SCALE GENOMIC DNA]</scope>
    <source>
        <strain evidence="4">DSM 18830</strain>
    </source>
</reference>
<accession>A0A1M7ZUY0</accession>
<dbReference type="InterPro" id="IPR001173">
    <property type="entry name" value="Glyco_trans_2-like"/>
</dbReference>
<evidence type="ECO:0000256" key="1">
    <source>
        <dbReference type="SAM" id="Phobius"/>
    </source>
</evidence>
<dbReference type="EMBL" id="FRYK01000001">
    <property type="protein sequence ID" value="SHO72437.1"/>
    <property type="molecule type" value="Genomic_DNA"/>
</dbReference>